<dbReference type="GO" id="GO:0005576">
    <property type="term" value="C:extracellular region"/>
    <property type="evidence" value="ECO:0007669"/>
    <property type="project" value="UniProtKB-SubCell"/>
</dbReference>
<evidence type="ECO:0000313" key="9">
    <source>
        <dbReference type="WBParaSite" id="PTRK_0000557400.1"/>
    </source>
</evidence>
<dbReference type="Gene3D" id="1.20.120.1100">
    <property type="match status" value="1"/>
</dbReference>
<keyword evidence="8" id="KW-1185">Reference proteome</keyword>
<comment type="subcellular location">
    <subcellularLocation>
        <location evidence="1">Secreted</location>
    </subcellularLocation>
</comment>
<proteinExistence type="inferred from homology"/>
<keyword evidence="3" id="KW-0964">Secreted</keyword>
<dbReference type="Pfam" id="PF05823">
    <property type="entry name" value="Gp-FAR-1"/>
    <property type="match status" value="1"/>
</dbReference>
<keyword evidence="6" id="KW-0446">Lipid-binding</keyword>
<evidence type="ECO:0000256" key="4">
    <source>
        <dbReference type="ARBA" id="ARBA00022729"/>
    </source>
</evidence>
<name>A0A0N4ZDC9_PARTI</name>
<accession>A0A0N4ZDC9</accession>
<comment type="similarity">
    <text evidence="2">Belongs to the fatty-acid and retinol-binding protein (FARBP) family.</text>
</comment>
<dbReference type="InterPro" id="IPR008632">
    <property type="entry name" value="Gp-FAR-1"/>
</dbReference>
<keyword evidence="4 7" id="KW-0732">Signal</keyword>
<protein>
    <submittedName>
        <fullName evidence="9">DUF4476 domain-containing protein</fullName>
    </submittedName>
</protein>
<evidence type="ECO:0000256" key="2">
    <source>
        <dbReference type="ARBA" id="ARBA00006648"/>
    </source>
</evidence>
<organism evidence="8 9">
    <name type="scientific">Parastrongyloides trichosuri</name>
    <name type="common">Possum-specific nematode worm</name>
    <dbReference type="NCBI Taxonomy" id="131310"/>
    <lineage>
        <taxon>Eukaryota</taxon>
        <taxon>Metazoa</taxon>
        <taxon>Ecdysozoa</taxon>
        <taxon>Nematoda</taxon>
        <taxon>Chromadorea</taxon>
        <taxon>Rhabditida</taxon>
        <taxon>Tylenchina</taxon>
        <taxon>Panagrolaimomorpha</taxon>
        <taxon>Strongyloidoidea</taxon>
        <taxon>Strongyloididae</taxon>
        <taxon>Parastrongyloides</taxon>
    </lineage>
</organism>
<evidence type="ECO:0000256" key="1">
    <source>
        <dbReference type="ARBA" id="ARBA00004613"/>
    </source>
</evidence>
<dbReference type="GO" id="GO:0008289">
    <property type="term" value="F:lipid binding"/>
    <property type="evidence" value="ECO:0007669"/>
    <property type="project" value="UniProtKB-KW"/>
</dbReference>
<evidence type="ECO:0000256" key="5">
    <source>
        <dbReference type="ARBA" id="ARBA00023054"/>
    </source>
</evidence>
<evidence type="ECO:0000256" key="3">
    <source>
        <dbReference type="ARBA" id="ARBA00022525"/>
    </source>
</evidence>
<keyword evidence="5" id="KW-0175">Coiled coil</keyword>
<evidence type="ECO:0000256" key="6">
    <source>
        <dbReference type="ARBA" id="ARBA00023121"/>
    </source>
</evidence>
<dbReference type="Proteomes" id="UP000038045">
    <property type="component" value="Unplaced"/>
</dbReference>
<dbReference type="AlphaFoldDB" id="A0A0N4ZDC9"/>
<dbReference type="WBParaSite" id="PTRK_0000557400.1">
    <property type="protein sequence ID" value="PTRK_0000557400.1"/>
    <property type="gene ID" value="PTRK_0000557400"/>
</dbReference>
<sequence>MKHFFILSFLFVVKCFAEDEHQFGLVAVNQNLTSIDLSSLALLDNKIAELVSSNNDDSSILKIVPTEIVEFYKDLTESDKAQLLKAAIRLGMKVKTKIVNISSDDVRNVFLGIPEDLSNKLAEVQEKLIVKYNKMNDNAKNLFTNYATYLKEKIEALKNAGTTISDKDQIEMAYKLVEEYLALSEDDRKSIGDAFETLNNFVNNDKLIQPLKTLSATSTLDDFTSVRLQILESLKNGDFNPTV</sequence>
<evidence type="ECO:0000313" key="8">
    <source>
        <dbReference type="Proteomes" id="UP000038045"/>
    </source>
</evidence>
<feature type="signal peptide" evidence="7">
    <location>
        <begin position="1"/>
        <end position="17"/>
    </location>
</feature>
<feature type="chain" id="PRO_5005891530" evidence="7">
    <location>
        <begin position="18"/>
        <end position="243"/>
    </location>
</feature>
<reference evidence="9" key="1">
    <citation type="submission" date="2017-02" db="UniProtKB">
        <authorList>
            <consortium name="WormBaseParasite"/>
        </authorList>
    </citation>
    <scope>IDENTIFICATION</scope>
</reference>
<evidence type="ECO:0000256" key="7">
    <source>
        <dbReference type="SAM" id="SignalP"/>
    </source>
</evidence>